<dbReference type="GO" id="GO:0005794">
    <property type="term" value="C:Golgi apparatus"/>
    <property type="evidence" value="ECO:0007669"/>
    <property type="project" value="TreeGrafter"/>
</dbReference>
<gene>
    <name evidence="9" type="primary">SWF1</name>
    <name evidence="9" type="ORF">AK812_SmicGene43584</name>
</gene>
<keyword evidence="5 7" id="KW-0472">Membrane</keyword>
<protein>
    <recommendedName>
        <fullName evidence="7">Palmitoyltransferase</fullName>
        <ecNumber evidence="7">2.3.1.225</ecNumber>
    </recommendedName>
</protein>
<dbReference type="AlphaFoldDB" id="A0A1Q9C0M6"/>
<dbReference type="Pfam" id="PF01529">
    <property type="entry name" value="DHHC"/>
    <property type="match status" value="1"/>
</dbReference>
<keyword evidence="6 7" id="KW-0012">Acyltransferase</keyword>
<dbReference type="GO" id="GO:0006612">
    <property type="term" value="P:protein targeting to membrane"/>
    <property type="evidence" value="ECO:0007669"/>
    <property type="project" value="TreeGrafter"/>
</dbReference>
<evidence type="ECO:0000259" key="8">
    <source>
        <dbReference type="Pfam" id="PF01529"/>
    </source>
</evidence>
<keyword evidence="3 7" id="KW-0812">Transmembrane</keyword>
<dbReference type="PANTHER" id="PTHR22883">
    <property type="entry name" value="ZINC FINGER DHHC DOMAIN CONTAINING PROTEIN"/>
    <property type="match status" value="1"/>
</dbReference>
<evidence type="ECO:0000256" key="6">
    <source>
        <dbReference type="ARBA" id="ARBA00023315"/>
    </source>
</evidence>
<dbReference type="InterPro" id="IPR039859">
    <property type="entry name" value="PFA4/ZDH16/20/ERF2-like"/>
</dbReference>
<dbReference type="EMBL" id="LSRX01002013">
    <property type="protein sequence ID" value="OLP76474.1"/>
    <property type="molecule type" value="Genomic_DNA"/>
</dbReference>
<keyword evidence="4 7" id="KW-1133">Transmembrane helix</keyword>
<comment type="domain">
    <text evidence="7">The DHHC domain is required for palmitoyltransferase activity.</text>
</comment>
<comment type="similarity">
    <text evidence="7">Belongs to the DHHC palmitoyltransferase family.</text>
</comment>
<proteinExistence type="inferred from homology"/>
<dbReference type="EC" id="2.3.1.225" evidence="7"/>
<dbReference type="Proteomes" id="UP000186817">
    <property type="component" value="Unassembled WGS sequence"/>
</dbReference>
<keyword evidence="10" id="KW-1185">Reference proteome</keyword>
<evidence type="ECO:0000256" key="5">
    <source>
        <dbReference type="ARBA" id="ARBA00023136"/>
    </source>
</evidence>
<feature type="domain" description="Palmitoyltransferase DHHC" evidence="8">
    <location>
        <begin position="26"/>
        <end position="130"/>
    </location>
</feature>
<evidence type="ECO:0000313" key="10">
    <source>
        <dbReference type="Proteomes" id="UP000186817"/>
    </source>
</evidence>
<evidence type="ECO:0000256" key="1">
    <source>
        <dbReference type="ARBA" id="ARBA00004141"/>
    </source>
</evidence>
<dbReference type="GO" id="GO:0016020">
    <property type="term" value="C:membrane"/>
    <property type="evidence" value="ECO:0007669"/>
    <property type="project" value="UniProtKB-SubCell"/>
</dbReference>
<evidence type="ECO:0000256" key="3">
    <source>
        <dbReference type="ARBA" id="ARBA00022692"/>
    </source>
</evidence>
<dbReference type="InterPro" id="IPR001594">
    <property type="entry name" value="Palmitoyltrfase_DHHC"/>
</dbReference>
<feature type="non-terminal residue" evidence="9">
    <location>
        <position position="1"/>
    </location>
</feature>
<dbReference type="GO" id="GO:0005783">
    <property type="term" value="C:endoplasmic reticulum"/>
    <property type="evidence" value="ECO:0007669"/>
    <property type="project" value="TreeGrafter"/>
</dbReference>
<feature type="transmembrane region" description="Helical" evidence="7">
    <location>
        <begin position="96"/>
        <end position="123"/>
    </location>
</feature>
<keyword evidence="2 7" id="KW-0808">Transferase</keyword>
<dbReference type="PROSITE" id="PS50216">
    <property type="entry name" value="DHHC"/>
    <property type="match status" value="1"/>
</dbReference>
<comment type="subcellular location">
    <subcellularLocation>
        <location evidence="1">Membrane</location>
        <topology evidence="1">Multi-pass membrane protein</topology>
    </subcellularLocation>
</comment>
<dbReference type="OrthoDB" id="438649at2759"/>
<evidence type="ECO:0000256" key="4">
    <source>
        <dbReference type="ARBA" id="ARBA00022989"/>
    </source>
</evidence>
<comment type="caution">
    <text evidence="9">The sequence shown here is derived from an EMBL/GenBank/DDBJ whole genome shotgun (WGS) entry which is preliminary data.</text>
</comment>
<accession>A0A1Q9C0M6</accession>
<name>A0A1Q9C0M6_SYMMI</name>
<evidence type="ECO:0000313" key="9">
    <source>
        <dbReference type="EMBL" id="OLP76474.1"/>
    </source>
</evidence>
<sequence length="234" mass="26017">AVQAADPDSSEFCWWGTRAPMHHELEMLGPERSKYCTATRQCVPIFDHYCAFLRNSIGPGNYAAFFAAMLCAATTCLALAWAFWRVPAWHPWLCEGAAFFFALVALPLLGMLGFQCALASYGLTTWEMLQMVKGRPVPYLLDAKGEYCSPYHRGFLRNLLVRLCGDLADTPDGEEQTSDLKFVQPSPETTFHGVAHSAMKLTQEQGDLLSSRERAELFEYVLASTAHDAYGARG</sequence>
<dbReference type="GO" id="GO:0019706">
    <property type="term" value="F:protein-cysteine S-palmitoyltransferase activity"/>
    <property type="evidence" value="ECO:0007669"/>
    <property type="project" value="UniProtKB-EC"/>
</dbReference>
<reference evidence="9 10" key="1">
    <citation type="submission" date="2016-02" db="EMBL/GenBank/DDBJ databases">
        <title>Genome analysis of coral dinoflagellate symbionts highlights evolutionary adaptations to a symbiotic lifestyle.</title>
        <authorList>
            <person name="Aranda M."/>
            <person name="Li Y."/>
            <person name="Liew Y.J."/>
            <person name="Baumgarten S."/>
            <person name="Simakov O."/>
            <person name="Wilson M."/>
            <person name="Piel J."/>
            <person name="Ashoor H."/>
            <person name="Bougouffa S."/>
            <person name="Bajic V.B."/>
            <person name="Ryu T."/>
            <person name="Ravasi T."/>
            <person name="Bayer T."/>
            <person name="Micklem G."/>
            <person name="Kim H."/>
            <person name="Bhak J."/>
            <person name="Lajeunesse T.C."/>
            <person name="Voolstra C.R."/>
        </authorList>
    </citation>
    <scope>NUCLEOTIDE SEQUENCE [LARGE SCALE GENOMIC DNA]</scope>
    <source>
        <strain evidence="9 10">CCMP2467</strain>
    </source>
</reference>
<organism evidence="9 10">
    <name type="scientific">Symbiodinium microadriaticum</name>
    <name type="common">Dinoflagellate</name>
    <name type="synonym">Zooxanthella microadriatica</name>
    <dbReference type="NCBI Taxonomy" id="2951"/>
    <lineage>
        <taxon>Eukaryota</taxon>
        <taxon>Sar</taxon>
        <taxon>Alveolata</taxon>
        <taxon>Dinophyceae</taxon>
        <taxon>Suessiales</taxon>
        <taxon>Symbiodiniaceae</taxon>
        <taxon>Symbiodinium</taxon>
    </lineage>
</organism>
<evidence type="ECO:0000256" key="2">
    <source>
        <dbReference type="ARBA" id="ARBA00022679"/>
    </source>
</evidence>
<feature type="transmembrane region" description="Helical" evidence="7">
    <location>
        <begin position="62"/>
        <end position="84"/>
    </location>
</feature>
<evidence type="ECO:0000256" key="7">
    <source>
        <dbReference type="RuleBase" id="RU079119"/>
    </source>
</evidence>
<comment type="catalytic activity">
    <reaction evidence="7">
        <text>L-cysteinyl-[protein] + hexadecanoyl-CoA = S-hexadecanoyl-L-cysteinyl-[protein] + CoA</text>
        <dbReference type="Rhea" id="RHEA:36683"/>
        <dbReference type="Rhea" id="RHEA-COMP:10131"/>
        <dbReference type="Rhea" id="RHEA-COMP:11032"/>
        <dbReference type="ChEBI" id="CHEBI:29950"/>
        <dbReference type="ChEBI" id="CHEBI:57287"/>
        <dbReference type="ChEBI" id="CHEBI:57379"/>
        <dbReference type="ChEBI" id="CHEBI:74151"/>
        <dbReference type="EC" id="2.3.1.225"/>
    </reaction>
</comment>